<dbReference type="OrthoDB" id="603275at2"/>
<feature type="region of interest" description="Disordered" evidence="4">
    <location>
        <begin position="279"/>
        <end position="305"/>
    </location>
</feature>
<dbReference type="GO" id="GO:0009279">
    <property type="term" value="C:cell outer membrane"/>
    <property type="evidence" value="ECO:0007669"/>
    <property type="project" value="UniProtKB-SubCell"/>
</dbReference>
<name>E4T156_PALPW</name>
<evidence type="ECO:0000259" key="5">
    <source>
        <dbReference type="Pfam" id="PF14905"/>
    </source>
</evidence>
<reference evidence="6 7" key="2">
    <citation type="journal article" date="2011" name="Stand. Genomic Sci.">
        <title>Complete genome sequence of Paludibacter propionicigenes type strain (WB4).</title>
        <authorList>
            <person name="Gronow S."/>
            <person name="Munk C."/>
            <person name="Lapidus A."/>
            <person name="Nolan M."/>
            <person name="Lucas S."/>
            <person name="Hammon N."/>
            <person name="Deshpande S."/>
            <person name="Cheng J.F."/>
            <person name="Tapia R."/>
            <person name="Han C."/>
            <person name="Goodwin L."/>
            <person name="Pitluck S."/>
            <person name="Liolios K."/>
            <person name="Ivanova N."/>
            <person name="Mavromatis K."/>
            <person name="Mikhailova N."/>
            <person name="Pati A."/>
            <person name="Chen A."/>
            <person name="Palaniappan K."/>
            <person name="Land M."/>
            <person name="Hauser L."/>
            <person name="Chang Y.J."/>
            <person name="Jeffries C.D."/>
            <person name="Brambilla E."/>
            <person name="Rohde M."/>
            <person name="Goker M."/>
            <person name="Detter J.C."/>
            <person name="Woyke T."/>
            <person name="Bristow J."/>
            <person name="Eisen J.A."/>
            <person name="Markowitz V."/>
            <person name="Hugenholtz P."/>
            <person name="Kyrpides N.C."/>
            <person name="Klenk H.P."/>
        </authorList>
    </citation>
    <scope>NUCLEOTIDE SEQUENCE [LARGE SCALE GENOMIC DNA]</scope>
    <source>
        <strain evidence="7">DSM 17365 / JCM 13257 / WB4</strain>
    </source>
</reference>
<protein>
    <submittedName>
        <fullName evidence="6">TonB-dependent receptor plug</fullName>
    </submittedName>
</protein>
<evidence type="ECO:0000313" key="7">
    <source>
        <dbReference type="Proteomes" id="UP000008718"/>
    </source>
</evidence>
<keyword evidence="6" id="KW-0675">Receptor</keyword>
<accession>E4T156</accession>
<keyword evidence="7" id="KW-1185">Reference proteome</keyword>
<evidence type="ECO:0000256" key="3">
    <source>
        <dbReference type="ARBA" id="ARBA00023237"/>
    </source>
</evidence>
<dbReference type="SUPFAM" id="SSF56935">
    <property type="entry name" value="Porins"/>
    <property type="match status" value="1"/>
</dbReference>
<reference key="1">
    <citation type="submission" date="2010-11" db="EMBL/GenBank/DDBJ databases">
        <title>The complete genome of Paludibacter propionicigenes DSM 17365.</title>
        <authorList>
            <consortium name="US DOE Joint Genome Institute (JGI-PGF)"/>
            <person name="Lucas S."/>
            <person name="Copeland A."/>
            <person name="Lapidus A."/>
            <person name="Bruce D."/>
            <person name="Goodwin L."/>
            <person name="Pitluck S."/>
            <person name="Kyrpides N."/>
            <person name="Mavromatis K."/>
            <person name="Ivanova N."/>
            <person name="Munk A.C."/>
            <person name="Brettin T."/>
            <person name="Detter J.C."/>
            <person name="Han C."/>
            <person name="Tapia R."/>
            <person name="Land M."/>
            <person name="Hauser L."/>
            <person name="Markowitz V."/>
            <person name="Cheng J.-F."/>
            <person name="Hugenholtz P."/>
            <person name="Woyke T."/>
            <person name="Wu D."/>
            <person name="Gronow S."/>
            <person name="Wellnitz S."/>
            <person name="Brambilla E."/>
            <person name="Klenk H.-P."/>
            <person name="Eisen J.A."/>
        </authorList>
    </citation>
    <scope>NUCLEOTIDE SEQUENCE</scope>
    <source>
        <strain>WB4</strain>
    </source>
</reference>
<dbReference type="Proteomes" id="UP000008718">
    <property type="component" value="Chromosome"/>
</dbReference>
<dbReference type="HOGENOM" id="CLU_012729_0_1_10"/>
<dbReference type="Pfam" id="PF14905">
    <property type="entry name" value="OMP_b-brl_3"/>
    <property type="match status" value="1"/>
</dbReference>
<dbReference type="RefSeq" id="WP_013443806.1">
    <property type="nucleotide sequence ID" value="NC_014734.1"/>
</dbReference>
<keyword evidence="3" id="KW-0998">Cell outer membrane</keyword>
<gene>
    <name evidence="6" type="ordered locus">Palpr_0275</name>
</gene>
<dbReference type="EMBL" id="CP002345">
    <property type="protein sequence ID" value="ADQ78437.1"/>
    <property type="molecule type" value="Genomic_DNA"/>
</dbReference>
<feature type="compositionally biased region" description="Gly residues" evidence="4">
    <location>
        <begin position="286"/>
        <end position="295"/>
    </location>
</feature>
<comment type="subcellular location">
    <subcellularLocation>
        <location evidence="1">Cell outer membrane</location>
    </subcellularLocation>
</comment>
<dbReference type="InterPro" id="IPR041700">
    <property type="entry name" value="OMP_b-brl_3"/>
</dbReference>
<feature type="domain" description="Outer membrane protein beta-barrel" evidence="5">
    <location>
        <begin position="433"/>
        <end position="747"/>
    </location>
</feature>
<evidence type="ECO:0000256" key="2">
    <source>
        <dbReference type="ARBA" id="ARBA00023136"/>
    </source>
</evidence>
<dbReference type="SUPFAM" id="SSF49464">
    <property type="entry name" value="Carboxypeptidase regulatory domain-like"/>
    <property type="match status" value="1"/>
</dbReference>
<dbReference type="AlphaFoldDB" id="E4T156"/>
<dbReference type="KEGG" id="ppn:Palpr_0275"/>
<proteinExistence type="predicted"/>
<dbReference type="InterPro" id="IPR008969">
    <property type="entry name" value="CarboxyPept-like_regulatory"/>
</dbReference>
<evidence type="ECO:0000313" key="6">
    <source>
        <dbReference type="EMBL" id="ADQ78437.1"/>
    </source>
</evidence>
<dbReference type="Pfam" id="PF13715">
    <property type="entry name" value="CarbopepD_reg_2"/>
    <property type="match status" value="1"/>
</dbReference>
<dbReference type="Gene3D" id="2.60.40.1120">
    <property type="entry name" value="Carboxypeptidase-like, regulatory domain"/>
    <property type="match status" value="1"/>
</dbReference>
<evidence type="ECO:0000256" key="1">
    <source>
        <dbReference type="ARBA" id="ARBA00004442"/>
    </source>
</evidence>
<organism evidence="6 7">
    <name type="scientific">Paludibacter propionicigenes (strain DSM 17365 / JCM 13257 / WB4)</name>
    <dbReference type="NCBI Taxonomy" id="694427"/>
    <lineage>
        <taxon>Bacteria</taxon>
        <taxon>Pseudomonadati</taxon>
        <taxon>Bacteroidota</taxon>
        <taxon>Bacteroidia</taxon>
        <taxon>Bacteroidales</taxon>
        <taxon>Paludibacteraceae</taxon>
        <taxon>Paludibacter</taxon>
    </lineage>
</organism>
<sequence>MKKLLLIIIVIVSTNLLGFAQHSIQSMVFDSKNALPLELCAVRLLHLPDSALVQGTQTNGNGSFMLSKVKPGNYTLIVSMIGYVSSRQNVTMANKDIILKNIQLGEDSHLLKEVEVKGTAAQMVVKGDTMEYNATAFKTVENAVVEDLLKKLPGVQVGSDGKITVNGQSITKIRVDGKKFFDGDVETVTKNLTADMIEKIQVLDQKSDVALMTGFEDNDTERIINLTTKTNRRKGVFGSVTGGGGLDINDGARYDANAMISIMNGDSQTAVLGGANNTNTSRSGLSRGGLGGPSGGLTQTQNFGMNNNTTLSPKFKLGGDASFNHSTNESITENNTTSYLSGSTFTNHSFNNSTPENYAANLRLESEWKPDSLTTIVLQPSIRYNRSFSNSTSDYTYLTGNDTTTVGNSANTGNGTSINAGLNIIYNRKMQSKKGRTLNVNFRSSLSSSNNESYNSSNKTTANVLTQVNQYTKNTSDRYNFNLNVSFVEPLWNEKNLLQTIASASLSNSTSEKNQFRKDPFSSDYTLKDSIYSNSFDNQFYTESLELNYKHVEKLWNVTFGGRVEPSQTVSNTVYGDGTLRDVPTLSVVNFAPTARLQYNFTKKTFLRADYQGRTSQPSIDQMQPVKNNSNIMNETVGNPNLNPSFSHNLRIMYSAFNDATFSSFNTAINLQATKDALVTNSIYDNTGKQYSQAVNSGSMPFNIMGMVMFNTPILAKTLHFMTNTSFGLNQRYGYSKHLNSQAISTDNLILGDLSDTKAYSAGEMLSLTYTGTILEIGARGNFRYSNTKNNLNTGTQVTKDWTASGNLTLHLPYNINIGTDLNYSTLQGYATADQKQLIWNATFDKTVFKNNKGVVAFKINDILHQQLNFRQTVGDNYITYSKFNTLPSYFIVSFSYKIADFGGNGNQRGPGGADFQRFGGPGGMGGGRPAGGFGGGAGGFGGGRPTF</sequence>
<dbReference type="InterPro" id="IPR036942">
    <property type="entry name" value="Beta-barrel_TonB_sf"/>
</dbReference>
<dbReference type="Gene3D" id="2.40.170.20">
    <property type="entry name" value="TonB-dependent receptor, beta-barrel domain"/>
    <property type="match status" value="1"/>
</dbReference>
<dbReference type="eggNOG" id="COG4206">
    <property type="taxonomic scope" value="Bacteria"/>
</dbReference>
<dbReference type="STRING" id="694427.Palpr_0275"/>
<keyword evidence="2" id="KW-0472">Membrane</keyword>
<evidence type="ECO:0000256" key="4">
    <source>
        <dbReference type="SAM" id="MobiDB-lite"/>
    </source>
</evidence>